<sequence length="74" mass="8821">MFTDIVYFSVLIRLLRKRMKCNPKNLHLVDTLLFFPISHLSDLAIKLRNWKCIIDELKTNTDLPCNKQIKKCEE</sequence>
<dbReference type="Proteomes" id="UP001217089">
    <property type="component" value="Unassembled WGS sequence"/>
</dbReference>
<comment type="caution">
    <text evidence="1">The sequence shown here is derived from an EMBL/GenBank/DDBJ whole genome shotgun (WGS) entry which is preliminary data.</text>
</comment>
<proteinExistence type="predicted"/>
<organism evidence="1 2">
    <name type="scientific">Tegillarca granosa</name>
    <name type="common">Malaysian cockle</name>
    <name type="synonym">Anadara granosa</name>
    <dbReference type="NCBI Taxonomy" id="220873"/>
    <lineage>
        <taxon>Eukaryota</taxon>
        <taxon>Metazoa</taxon>
        <taxon>Spiralia</taxon>
        <taxon>Lophotrochozoa</taxon>
        <taxon>Mollusca</taxon>
        <taxon>Bivalvia</taxon>
        <taxon>Autobranchia</taxon>
        <taxon>Pteriomorphia</taxon>
        <taxon>Arcoida</taxon>
        <taxon>Arcoidea</taxon>
        <taxon>Arcidae</taxon>
        <taxon>Tegillarca</taxon>
    </lineage>
</organism>
<reference evidence="1 2" key="1">
    <citation type="submission" date="2022-12" db="EMBL/GenBank/DDBJ databases">
        <title>Chromosome-level genome of Tegillarca granosa.</title>
        <authorList>
            <person name="Kim J."/>
        </authorList>
    </citation>
    <scope>NUCLEOTIDE SEQUENCE [LARGE SCALE GENOMIC DNA]</scope>
    <source>
        <strain evidence="1">Teg-2019</strain>
        <tissue evidence="1">Adductor muscle</tissue>
    </source>
</reference>
<evidence type="ECO:0000313" key="1">
    <source>
        <dbReference type="EMBL" id="KAJ8315486.1"/>
    </source>
</evidence>
<dbReference type="EMBL" id="JARBDR010000337">
    <property type="protein sequence ID" value="KAJ8315486.1"/>
    <property type="molecule type" value="Genomic_DNA"/>
</dbReference>
<protein>
    <submittedName>
        <fullName evidence="1">Uncharacterized protein</fullName>
    </submittedName>
</protein>
<gene>
    <name evidence="1" type="ORF">KUTeg_007636</name>
</gene>
<accession>A0ABQ9FDV8</accession>
<keyword evidence="2" id="KW-1185">Reference proteome</keyword>
<evidence type="ECO:0000313" key="2">
    <source>
        <dbReference type="Proteomes" id="UP001217089"/>
    </source>
</evidence>
<name>A0ABQ9FDV8_TEGGR</name>